<dbReference type="Pfam" id="PF13289">
    <property type="entry name" value="SIR2_2"/>
    <property type="match status" value="1"/>
</dbReference>
<dbReference type="RefSeq" id="WP_126537807.1">
    <property type="nucleotide sequence ID" value="NZ_BSPM01000009.1"/>
</dbReference>
<reference evidence="1 2" key="1">
    <citation type="submission" date="2019-03" db="EMBL/GenBank/DDBJ databases">
        <title>Genomic Encyclopedia of Type Strains, Phase IV (KMG-IV): sequencing the most valuable type-strain genomes for metagenomic binning, comparative biology and taxonomic classification.</title>
        <authorList>
            <person name="Goeker M."/>
        </authorList>
    </citation>
    <scope>NUCLEOTIDE SEQUENCE [LARGE SCALE GENOMIC DNA]</scope>
    <source>
        <strain evidence="1 2">DSM 102969</strain>
    </source>
</reference>
<protein>
    <submittedName>
        <fullName evidence="1">SIR2-like protein</fullName>
    </submittedName>
</protein>
<proteinExistence type="predicted"/>
<dbReference type="EMBL" id="SNXY01000009">
    <property type="protein sequence ID" value="TDP83120.1"/>
    <property type="molecule type" value="Genomic_DNA"/>
</dbReference>
<dbReference type="AlphaFoldDB" id="A0A4R6RAJ6"/>
<name>A0A4R6RAJ6_9HYPH</name>
<evidence type="ECO:0000313" key="1">
    <source>
        <dbReference type="EMBL" id="TDP83120.1"/>
    </source>
</evidence>
<gene>
    <name evidence="1" type="ORF">EDD54_3076</name>
</gene>
<dbReference type="Proteomes" id="UP000294547">
    <property type="component" value="Unassembled WGS sequence"/>
</dbReference>
<organism evidence="1 2">
    <name type="scientific">Oharaeibacter diazotrophicus</name>
    <dbReference type="NCBI Taxonomy" id="1920512"/>
    <lineage>
        <taxon>Bacteria</taxon>
        <taxon>Pseudomonadati</taxon>
        <taxon>Pseudomonadota</taxon>
        <taxon>Alphaproteobacteria</taxon>
        <taxon>Hyphomicrobiales</taxon>
        <taxon>Pleomorphomonadaceae</taxon>
        <taxon>Oharaeibacter</taxon>
    </lineage>
</organism>
<accession>A0A4R6RAJ6</accession>
<evidence type="ECO:0000313" key="2">
    <source>
        <dbReference type="Proteomes" id="UP000294547"/>
    </source>
</evidence>
<dbReference type="OrthoDB" id="9802053at2"/>
<comment type="caution">
    <text evidence="1">The sequence shown here is derived from an EMBL/GenBank/DDBJ whole genome shotgun (WGS) entry which is preliminary data.</text>
</comment>
<sequence length="305" mass="32622">MSELHTALPAGAAAPTIPAPDADRDAIVATAIGRLITGRAIPFLGPGALAGAAEAVGVPASPEAVAAALNRFTMAPGRIRTNMWSVAQYIEQRRHRRTLVANMADIFANPVPAGALHRALAALDRLPMIVDTWYDGAMREALAVRGDWVEIQGVTRALETGDIWWRAYAPGGGEVTAADAGAAPLVLYKPHGAVVPARNFLVADSDYVEVLTEIDIQSPIPDTVVERRAGRSFVFLGCRFDDQMLRTYARQIAKRSAGPHVALIDDPDALTRNERRFLADQMIVPVAMDLGTFTGRLEEATAALA</sequence>
<keyword evidence="2" id="KW-1185">Reference proteome</keyword>